<dbReference type="OMA" id="CSHIFIS"/>
<keyword evidence="5" id="KW-1185">Reference proteome</keyword>
<dbReference type="HOGENOM" id="CLU_000288_125_6_1"/>
<comment type="caution">
    <text evidence="4">The sequence shown here is derived from an EMBL/GenBank/DDBJ whole genome shotgun (WGS) entry which is preliminary data.</text>
</comment>
<dbReference type="Pfam" id="PF00931">
    <property type="entry name" value="NB-ARC"/>
    <property type="match status" value="1"/>
</dbReference>
<dbReference type="Pfam" id="PF13424">
    <property type="entry name" value="TPR_12"/>
    <property type="match status" value="3"/>
</dbReference>
<dbReference type="PANTHER" id="PTHR46082">
    <property type="entry name" value="ATP/GTP-BINDING PROTEIN-RELATED"/>
    <property type="match status" value="1"/>
</dbReference>
<dbReference type="InterPro" id="IPR002182">
    <property type="entry name" value="NB-ARC"/>
</dbReference>
<dbReference type="Pfam" id="PF13374">
    <property type="entry name" value="TPR_10"/>
    <property type="match status" value="1"/>
</dbReference>
<keyword evidence="2" id="KW-0378">Hydrolase</keyword>
<keyword evidence="2" id="KW-0442">Lipid degradation</keyword>
<organism evidence="4 5">
    <name type="scientific">Pseudallescheria apiosperma</name>
    <name type="common">Scedosporium apiospermum</name>
    <dbReference type="NCBI Taxonomy" id="563466"/>
    <lineage>
        <taxon>Eukaryota</taxon>
        <taxon>Fungi</taxon>
        <taxon>Dikarya</taxon>
        <taxon>Ascomycota</taxon>
        <taxon>Pezizomycotina</taxon>
        <taxon>Sordariomycetes</taxon>
        <taxon>Hypocreomycetidae</taxon>
        <taxon>Microascales</taxon>
        <taxon>Microascaceae</taxon>
        <taxon>Scedosporium</taxon>
    </lineage>
</organism>
<dbReference type="OrthoDB" id="626167at2759"/>
<reference evidence="4 5" key="1">
    <citation type="journal article" date="2014" name="Genome Announc.">
        <title>Draft genome sequence of the pathogenic fungus Scedosporium apiospermum.</title>
        <authorList>
            <person name="Vandeputte P."/>
            <person name="Ghamrawi S."/>
            <person name="Rechenmann M."/>
            <person name="Iltis A."/>
            <person name="Giraud S."/>
            <person name="Fleury M."/>
            <person name="Thornton C."/>
            <person name="Delhaes L."/>
            <person name="Meyer W."/>
            <person name="Papon N."/>
            <person name="Bouchara J.P."/>
        </authorList>
    </citation>
    <scope>NUCLEOTIDE SEQUENCE [LARGE SCALE GENOMIC DNA]</scope>
    <source>
        <strain evidence="4 5">IHEM 14462</strain>
    </source>
</reference>
<dbReference type="AlphaFoldDB" id="A0A084GCF0"/>
<dbReference type="Proteomes" id="UP000028545">
    <property type="component" value="Unassembled WGS sequence"/>
</dbReference>
<dbReference type="EMBL" id="JOWA01000086">
    <property type="protein sequence ID" value="KEZ45012.1"/>
    <property type="molecule type" value="Genomic_DNA"/>
</dbReference>
<dbReference type="Gene3D" id="3.40.1090.10">
    <property type="entry name" value="Cytosolic phospholipase A2 catalytic domain"/>
    <property type="match status" value="1"/>
</dbReference>
<dbReference type="KEGG" id="sapo:SAPIO_CDS2404"/>
<dbReference type="InterPro" id="IPR053137">
    <property type="entry name" value="NLR-like"/>
</dbReference>
<sequence>MDDKPLCLLALDGGGIRGLSELVVLEEIMNRIKYDLDVDEDLLPADFFDLIGGTSTGGLIALLLGRLRRSVPQARREYVRIAEEVFSLPRYLKKNTFDGQKLEGAVKRLLGNDRSEEKMLEKDGSCKVFVCAVPQQDVKSRAGPRMFRTYRVRENASFNCTIWEACRATSAAPSYFEPIKIGDDGEQETFVDGGLGYNNPVEQVLEEARRIFPRRKVACVVSVGTGVANVIAFPDSPKTSPVKLISALKDMATESDTMAEKIRGRFQNVKDTYFRFSVDRGLQGIGLEEWKELSNVRTFTTEYLNQHIISEQVNQVVRALLASKVVSQEGPNRLIQLSGQSSGARGPLGLPQTLEWRPNEGSIPSFLYTTEQLASHIVGFLSQRHWIVPFSRNDDFVGRGEELEQLLAKIPPEANKDNCQLTALEGLGGVGKTQIAIEAAFRVRDQHPDCSIFWVPAVDTTSFENAYRKIGQELKVARIDEDKADVKTLVKAALSRDDAGSWLLVVDNADDTDLFFGDTALANHLPSSRKGSILFTTRNHEVIRRLSIRQANRIGVTAMSRDEAVDLLQKHLRAEQTSDAKSTMDLLEFLADLPLAIRQASAYMDRTGMTTTRYIEHCRSSDADLIKLLAKDFEDIGRYKSIQNSVATTWLISFHHISRDNHLSALYMKFMSFLAEKDIPRNLLPPGDGQLEMDEAIGLLKTYAFISERAGQESYDMHRLVRLAMRNWLAKERELEKSVTAVIQRLANVFPVPKHENRGVWMRYLPHVFTALEFGGDSTDDASKSRLLYNLALAVSNQGNYREAEQLCRQTLMLRTEVLGAQHPSTLRVMNSLANTMWNQGNYKEAEQLYRQTLALQTEVLGAKHPSTLMTMNNIGSAVLHQGNYKEAEQLYQQTLALRIEVLGAKHPSTLVTISNLAIAMSNQGNYKEAEQLFRQMFALQTEVLGAQHPNTLRTMNNLANIVCDQGNYREAEQLYRQALALRTEVLGAKHPDILYSLLGLADIVSNQGNYKEAEQLYRQILVLQAEVLGAKHPSTLLTENNLAIAVQKQGNEKEAEQSSRG</sequence>
<dbReference type="InterPro" id="IPR016035">
    <property type="entry name" value="Acyl_Trfase/lysoPLipase"/>
</dbReference>
<accession>A0A084GCF0</accession>
<dbReference type="SUPFAM" id="SSF52540">
    <property type="entry name" value="P-loop containing nucleoside triphosphate hydrolases"/>
    <property type="match status" value="1"/>
</dbReference>
<feature type="domain" description="PNPLA" evidence="3">
    <location>
        <begin position="9"/>
        <end position="205"/>
    </location>
</feature>
<evidence type="ECO:0000256" key="2">
    <source>
        <dbReference type="PROSITE-ProRule" id="PRU01161"/>
    </source>
</evidence>
<dbReference type="InterPro" id="IPR019734">
    <property type="entry name" value="TPR_rpt"/>
</dbReference>
<dbReference type="SUPFAM" id="SSF52151">
    <property type="entry name" value="FabD/lysophospholipase-like"/>
    <property type="match status" value="1"/>
</dbReference>
<feature type="short sequence motif" description="GXSXG" evidence="2">
    <location>
        <begin position="53"/>
        <end position="57"/>
    </location>
</feature>
<dbReference type="Gene3D" id="3.40.50.300">
    <property type="entry name" value="P-loop containing nucleotide triphosphate hydrolases"/>
    <property type="match status" value="1"/>
</dbReference>
<keyword evidence="1 2" id="KW-0443">Lipid metabolism</keyword>
<dbReference type="InterPro" id="IPR002641">
    <property type="entry name" value="PNPLA_dom"/>
</dbReference>
<dbReference type="GO" id="GO:0016042">
    <property type="term" value="P:lipid catabolic process"/>
    <property type="evidence" value="ECO:0007669"/>
    <property type="project" value="UniProtKB-UniRule"/>
</dbReference>
<dbReference type="GO" id="GO:0016787">
    <property type="term" value="F:hydrolase activity"/>
    <property type="evidence" value="ECO:0007669"/>
    <property type="project" value="UniProtKB-UniRule"/>
</dbReference>
<dbReference type="PANTHER" id="PTHR46082:SF6">
    <property type="entry name" value="AAA+ ATPASE DOMAIN-CONTAINING PROTEIN-RELATED"/>
    <property type="match status" value="1"/>
</dbReference>
<proteinExistence type="predicted"/>
<feature type="active site" description="Proton acceptor" evidence="2">
    <location>
        <position position="192"/>
    </location>
</feature>
<evidence type="ECO:0000313" key="4">
    <source>
        <dbReference type="EMBL" id="KEZ45012.1"/>
    </source>
</evidence>
<dbReference type="GO" id="GO:0043531">
    <property type="term" value="F:ADP binding"/>
    <property type="evidence" value="ECO:0007669"/>
    <property type="project" value="InterPro"/>
</dbReference>
<dbReference type="InterPro" id="IPR027417">
    <property type="entry name" value="P-loop_NTPase"/>
</dbReference>
<dbReference type="Pfam" id="PF01734">
    <property type="entry name" value="Patatin"/>
    <property type="match status" value="1"/>
</dbReference>
<dbReference type="CDD" id="cd07216">
    <property type="entry name" value="Pat17_PNPLA8_PNPLA9_like3"/>
    <property type="match status" value="1"/>
</dbReference>
<dbReference type="RefSeq" id="XP_016644811.1">
    <property type="nucleotide sequence ID" value="XM_016785435.1"/>
</dbReference>
<dbReference type="GeneID" id="27721476"/>
<dbReference type="GO" id="GO:0046486">
    <property type="term" value="P:glycerolipid metabolic process"/>
    <property type="evidence" value="ECO:0007669"/>
    <property type="project" value="UniProtKB-ARBA"/>
</dbReference>
<evidence type="ECO:0000259" key="3">
    <source>
        <dbReference type="PROSITE" id="PS51635"/>
    </source>
</evidence>
<dbReference type="InterPro" id="IPR011990">
    <property type="entry name" value="TPR-like_helical_dom_sf"/>
</dbReference>
<dbReference type="NCBIfam" id="NF040586">
    <property type="entry name" value="FxSxx_TPR"/>
    <property type="match status" value="1"/>
</dbReference>
<feature type="active site" description="Nucleophile" evidence="2">
    <location>
        <position position="55"/>
    </location>
</feature>
<evidence type="ECO:0000256" key="1">
    <source>
        <dbReference type="ARBA" id="ARBA00023098"/>
    </source>
</evidence>
<name>A0A084GCF0_PSEDA</name>
<protein>
    <recommendedName>
        <fullName evidence="3">PNPLA domain-containing protein</fullName>
    </recommendedName>
</protein>
<dbReference type="PRINTS" id="PR00381">
    <property type="entry name" value="KINESINLIGHT"/>
</dbReference>
<feature type="short sequence motif" description="GXGXXG" evidence="2">
    <location>
        <begin position="13"/>
        <end position="18"/>
    </location>
</feature>
<dbReference type="SUPFAM" id="SSF48452">
    <property type="entry name" value="TPR-like"/>
    <property type="match status" value="2"/>
</dbReference>
<evidence type="ECO:0000313" key="5">
    <source>
        <dbReference type="Proteomes" id="UP000028545"/>
    </source>
</evidence>
<dbReference type="PROSITE" id="PS51635">
    <property type="entry name" value="PNPLA"/>
    <property type="match status" value="1"/>
</dbReference>
<dbReference type="Gene3D" id="1.25.40.10">
    <property type="entry name" value="Tetratricopeptide repeat domain"/>
    <property type="match status" value="2"/>
</dbReference>
<dbReference type="SMART" id="SM00028">
    <property type="entry name" value="TPR"/>
    <property type="match status" value="6"/>
</dbReference>
<gene>
    <name evidence="4" type="ORF">SAPIO_CDS2404</name>
</gene>
<feature type="short sequence motif" description="DGA/G" evidence="2">
    <location>
        <begin position="192"/>
        <end position="194"/>
    </location>
</feature>
<dbReference type="VEuPathDB" id="FungiDB:SAPIO_CDS2404"/>